<accession>A0ABV9HYQ2</accession>
<reference evidence="3" key="1">
    <citation type="journal article" date="2019" name="Int. J. Syst. Evol. Microbiol.">
        <title>The Global Catalogue of Microorganisms (GCM) 10K type strain sequencing project: providing services to taxonomists for standard genome sequencing and annotation.</title>
        <authorList>
            <consortium name="The Broad Institute Genomics Platform"/>
            <consortium name="The Broad Institute Genome Sequencing Center for Infectious Disease"/>
            <person name="Wu L."/>
            <person name="Ma J."/>
        </authorList>
    </citation>
    <scope>NUCLEOTIDE SEQUENCE [LARGE SCALE GENOMIC DNA]</scope>
    <source>
        <strain evidence="3">YJ-61-S</strain>
    </source>
</reference>
<dbReference type="Gene3D" id="2.40.128.110">
    <property type="entry name" value="Lipid/polyisoprenoid-binding, YceI-like"/>
    <property type="match status" value="1"/>
</dbReference>
<dbReference type="RefSeq" id="WP_379979623.1">
    <property type="nucleotide sequence ID" value="NZ_JBHSFV010000008.1"/>
</dbReference>
<dbReference type="EMBL" id="JBHSFV010000008">
    <property type="protein sequence ID" value="MFC4634905.1"/>
    <property type="molecule type" value="Genomic_DNA"/>
</dbReference>
<gene>
    <name evidence="2" type="ORF">ACFO3O_13375</name>
</gene>
<dbReference type="Pfam" id="PF04264">
    <property type="entry name" value="YceI"/>
    <property type="match status" value="1"/>
</dbReference>
<evidence type="ECO:0000313" key="2">
    <source>
        <dbReference type="EMBL" id="MFC4634905.1"/>
    </source>
</evidence>
<keyword evidence="3" id="KW-1185">Reference proteome</keyword>
<evidence type="ECO:0000313" key="3">
    <source>
        <dbReference type="Proteomes" id="UP001596043"/>
    </source>
</evidence>
<organism evidence="2 3">
    <name type="scientific">Dokdonia ponticola</name>
    <dbReference type="NCBI Taxonomy" id="2041041"/>
    <lineage>
        <taxon>Bacteria</taxon>
        <taxon>Pseudomonadati</taxon>
        <taxon>Bacteroidota</taxon>
        <taxon>Flavobacteriia</taxon>
        <taxon>Flavobacteriales</taxon>
        <taxon>Flavobacteriaceae</taxon>
        <taxon>Dokdonia</taxon>
    </lineage>
</organism>
<dbReference type="InterPro" id="IPR007372">
    <property type="entry name" value="Lipid/polyisoprenoid-bd_YceI"/>
</dbReference>
<feature type="domain" description="Lipid/polyisoprenoid-binding YceI-like" evidence="1">
    <location>
        <begin position="54"/>
        <end position="177"/>
    </location>
</feature>
<sequence length="182" mass="20909">MNKLLLFFIFIQSVAICQNGTDKQIARQGQVTFFSYTSAENIEAVNNQAYSILDTETNEIAVDILMKAFVFKKKLMREHFNESYIESDLYPKAKFRGKIVGFDPSQEGSQTRMIEGMFTLKDTTVPLAFKVTIERKSTSYKIIGDAEVLLENYDIKIPKLLSPNIAKNIQVSFNFEFKPYEK</sequence>
<proteinExistence type="predicted"/>
<dbReference type="InterPro" id="IPR036761">
    <property type="entry name" value="TTHA0802/YceI-like_sf"/>
</dbReference>
<dbReference type="SUPFAM" id="SSF101874">
    <property type="entry name" value="YceI-like"/>
    <property type="match status" value="1"/>
</dbReference>
<protein>
    <submittedName>
        <fullName evidence="2">YceI family protein</fullName>
    </submittedName>
</protein>
<comment type="caution">
    <text evidence="2">The sequence shown here is derived from an EMBL/GenBank/DDBJ whole genome shotgun (WGS) entry which is preliminary data.</text>
</comment>
<evidence type="ECO:0000259" key="1">
    <source>
        <dbReference type="Pfam" id="PF04264"/>
    </source>
</evidence>
<name>A0ABV9HYQ2_9FLAO</name>
<dbReference type="Proteomes" id="UP001596043">
    <property type="component" value="Unassembled WGS sequence"/>
</dbReference>